<name>F2LAH6_BURGS</name>
<feature type="domain" description="Carboxylesterase type B" evidence="4">
    <location>
        <begin position="389"/>
        <end position="519"/>
    </location>
</feature>
<dbReference type="AlphaFoldDB" id="F2LAH6"/>
<evidence type="ECO:0000313" key="5">
    <source>
        <dbReference type="EMBL" id="AEA61979.1"/>
    </source>
</evidence>
<dbReference type="InterPro" id="IPR029058">
    <property type="entry name" value="AB_hydrolase_fold"/>
</dbReference>
<dbReference type="STRING" id="999541.bgla_1g33760"/>
<evidence type="ECO:0000256" key="3">
    <source>
        <dbReference type="RuleBase" id="RU361235"/>
    </source>
</evidence>
<evidence type="ECO:0000256" key="2">
    <source>
        <dbReference type="ARBA" id="ARBA00022801"/>
    </source>
</evidence>
<keyword evidence="6" id="KW-1185">Reference proteome</keyword>
<proteinExistence type="inferred from homology"/>
<dbReference type="HOGENOM" id="CLU_006586_16_4_4"/>
<dbReference type="ESTHER" id="burga-f2lah6">
    <property type="family name" value="Carb_B_Bacteria"/>
</dbReference>
<dbReference type="Gene3D" id="3.40.50.1820">
    <property type="entry name" value="alpha/beta hydrolase"/>
    <property type="match status" value="1"/>
</dbReference>
<dbReference type="PANTHER" id="PTHR43918:SF4">
    <property type="entry name" value="CARBOXYLIC ESTER HYDROLASE"/>
    <property type="match status" value="1"/>
</dbReference>
<evidence type="ECO:0000256" key="1">
    <source>
        <dbReference type="ARBA" id="ARBA00005964"/>
    </source>
</evidence>
<dbReference type="PANTHER" id="PTHR43918">
    <property type="entry name" value="ACETYLCHOLINESTERASE"/>
    <property type="match status" value="1"/>
</dbReference>
<dbReference type="InterPro" id="IPR002018">
    <property type="entry name" value="CarbesteraseB"/>
</dbReference>
<protein>
    <recommendedName>
        <fullName evidence="3">Carboxylic ester hydrolase</fullName>
        <ecNumber evidence="3">3.1.1.-</ecNumber>
    </recommendedName>
</protein>
<feature type="signal peptide" evidence="3">
    <location>
        <begin position="1"/>
        <end position="31"/>
    </location>
</feature>
<reference evidence="5 6" key="1">
    <citation type="journal article" date="2011" name="J. Bacteriol.">
        <title>Complete genome sequence of Burkholderia gladioli BSR3.</title>
        <authorList>
            <person name="Seo Y.S."/>
            <person name="Lim J."/>
            <person name="Choi B.S."/>
            <person name="Kim H."/>
            <person name="Goo E."/>
            <person name="Lee B."/>
            <person name="Lim J.S."/>
            <person name="Choi I.Y."/>
            <person name="Moon J.S."/>
            <person name="Kim J."/>
            <person name="Hwang I."/>
        </authorList>
    </citation>
    <scope>NUCLEOTIDE SEQUENCE [LARGE SCALE GENOMIC DNA]</scope>
    <source>
        <strain evidence="5 6">BSR3</strain>
    </source>
</reference>
<dbReference type="InterPro" id="IPR050654">
    <property type="entry name" value="AChE-related_enzymes"/>
</dbReference>
<comment type="similarity">
    <text evidence="1 3">Belongs to the type-B carboxylesterase/lipase family.</text>
</comment>
<organism evidence="5 6">
    <name type="scientific">Burkholderia gladioli (strain BSR3)</name>
    <dbReference type="NCBI Taxonomy" id="999541"/>
    <lineage>
        <taxon>Bacteria</taxon>
        <taxon>Pseudomonadati</taxon>
        <taxon>Pseudomonadota</taxon>
        <taxon>Betaproteobacteria</taxon>
        <taxon>Burkholderiales</taxon>
        <taxon>Burkholderiaceae</taxon>
        <taxon>Burkholderia</taxon>
    </lineage>
</organism>
<feature type="domain" description="Carboxylesterase type B" evidence="4">
    <location>
        <begin position="45"/>
        <end position="352"/>
    </location>
</feature>
<dbReference type="eggNOG" id="COG2272">
    <property type="taxonomic scope" value="Bacteria"/>
</dbReference>
<dbReference type="InterPro" id="IPR019826">
    <property type="entry name" value="Carboxylesterase_B_AS"/>
</dbReference>
<sequence length="545" mass="56387">MKTNHDRSRRRGRPLRVLAALALASALGACGAGGTDSPAGTSAVAIQTKQGAVDGVTRDGVTSWLGIPYAQPPVGPLRWRPPQALAPRGGELEAKAYGKACPQPTANNDIAADQMAEDCLYLNVQAPAAARPASRLPVLVYIHGGAFTIGSGAQVDGSTIAAQQNLVFVSFNYRLGALGYLADTALKASTGDPNLGNFAVLDQQAALRWVRENIAAFGGDPANVTVWGLSAGATSTFTLLAAPQSKGLFDKAVLESGGGGPYSNLAPATATAQADILVSAVGCSGAADVVACLRGKSSDQLVAAQANGKWRPTVDGAVLDQVPSLAFAAGNFNRVPVMIGGVYDEGTLFVPPALTADTYLPALASLAPPGYDMSAIDAAYPLANYAVPAQGFARAMGDALYACGNSARRTELSAWVPVFGWEFTDPSLSFPTNPTTFYLGTQHGLDSAYWFGPSDFGTVSGNPAMQALGRTMKTYLGNFARSGDPNGGPAAARDPSLPNWPRFAGAAERATLELTIPAITASNSVFEHTHHCDTLWGPGVFPPLY</sequence>
<dbReference type="EMBL" id="CP002599">
    <property type="protein sequence ID" value="AEA61979.1"/>
    <property type="molecule type" value="Genomic_DNA"/>
</dbReference>
<dbReference type="GO" id="GO:0052689">
    <property type="term" value="F:carboxylic ester hydrolase activity"/>
    <property type="evidence" value="ECO:0007669"/>
    <property type="project" value="TreeGrafter"/>
</dbReference>
<dbReference type="PROSITE" id="PS51257">
    <property type="entry name" value="PROKAR_LIPOPROTEIN"/>
    <property type="match status" value="1"/>
</dbReference>
<keyword evidence="2 3" id="KW-0378">Hydrolase</keyword>
<dbReference type="EC" id="3.1.1.-" evidence="3"/>
<dbReference type="KEGG" id="bgd:bgla_1g33760"/>
<dbReference type="SUPFAM" id="SSF53474">
    <property type="entry name" value="alpha/beta-Hydrolases"/>
    <property type="match status" value="1"/>
</dbReference>
<gene>
    <name evidence="5" type="ordered locus">bgla_1g33760</name>
</gene>
<feature type="chain" id="PRO_5005129259" description="Carboxylic ester hydrolase" evidence="3">
    <location>
        <begin position="32"/>
        <end position="545"/>
    </location>
</feature>
<dbReference type="PROSITE" id="PS00122">
    <property type="entry name" value="CARBOXYLESTERASE_B_1"/>
    <property type="match status" value="1"/>
</dbReference>
<dbReference type="Pfam" id="PF00135">
    <property type="entry name" value="COesterase"/>
    <property type="match status" value="2"/>
</dbReference>
<dbReference type="Proteomes" id="UP000008316">
    <property type="component" value="Chromosome 1"/>
</dbReference>
<dbReference type="RefSeq" id="WP_013699297.1">
    <property type="nucleotide sequence ID" value="NC_015381.1"/>
</dbReference>
<evidence type="ECO:0000313" key="6">
    <source>
        <dbReference type="Proteomes" id="UP000008316"/>
    </source>
</evidence>
<accession>F2LAH6</accession>
<evidence type="ECO:0000259" key="4">
    <source>
        <dbReference type="Pfam" id="PF00135"/>
    </source>
</evidence>
<keyword evidence="3" id="KW-0732">Signal</keyword>